<name>A0A3Q9BUD7_9BURK</name>
<comment type="similarity">
    <text evidence="1">Belongs to the UPF0310 family.</text>
</comment>
<dbReference type="OrthoDB" id="9793567at2"/>
<dbReference type="Pfam" id="PF01878">
    <property type="entry name" value="EVE"/>
    <property type="match status" value="1"/>
</dbReference>
<dbReference type="HAMAP" id="MF_00771">
    <property type="entry name" value="UPF0310"/>
    <property type="match status" value="1"/>
</dbReference>
<keyword evidence="4" id="KW-1185">Reference proteome</keyword>
<dbReference type="KEGG" id="upv:EJN92_15955"/>
<evidence type="ECO:0000313" key="3">
    <source>
        <dbReference type="EMBL" id="AZP14619.1"/>
    </source>
</evidence>
<proteinExistence type="inferred from homology"/>
<accession>A0A3Q9BUD7</accession>
<dbReference type="InterPro" id="IPR002740">
    <property type="entry name" value="EVE_domain"/>
</dbReference>
<dbReference type="SUPFAM" id="SSF88697">
    <property type="entry name" value="PUA domain-like"/>
    <property type="match status" value="1"/>
</dbReference>
<dbReference type="InterPro" id="IPR022996">
    <property type="entry name" value="UPF0310"/>
</dbReference>
<dbReference type="AlphaFoldDB" id="A0A3Q9BUD7"/>
<dbReference type="CDD" id="cd21132">
    <property type="entry name" value="EVE-like"/>
    <property type="match status" value="1"/>
</dbReference>
<evidence type="ECO:0000313" key="4">
    <source>
        <dbReference type="Proteomes" id="UP000275663"/>
    </source>
</evidence>
<gene>
    <name evidence="3" type="ORF">EJN92_15955</name>
</gene>
<dbReference type="EMBL" id="CP034464">
    <property type="protein sequence ID" value="AZP14619.1"/>
    <property type="molecule type" value="Genomic_DNA"/>
</dbReference>
<dbReference type="NCBIfam" id="NF002616">
    <property type="entry name" value="PRK02268.1-2"/>
    <property type="match status" value="1"/>
</dbReference>
<sequence length="178" mass="19598">MRRNWIAVASAEHVARGRAEGYMQVCHGKAAPLRRLSPGDRVVYYSPTEVFGSKLKLQAFTALGIVAERETYQFQAPADSASGFCPHRRDVNWLEAQASAILPLLDQMEFSAGKSNWGYQFRFGIFAISEHDMQLIAQSMQAELSAELCAELPDRATPHYHSGLAAPSQAGSIQLSLV</sequence>
<dbReference type="Proteomes" id="UP000275663">
    <property type="component" value="Chromosome"/>
</dbReference>
<reference evidence="3 4" key="1">
    <citation type="journal article" date="2011" name="Int. J. Syst. Evol. Microbiol.">
        <title>Description of Undibacterium oligocarboniphilum sp. nov., isolated from purified water, and Undibacterium pigrum strain CCUG 49012 as the type strain of Undibacterium parvum sp. nov., and emended descriptions of the genus Undibacterium and the species Undibacterium pigrum.</title>
        <authorList>
            <person name="Eder W."/>
            <person name="Wanner G."/>
            <person name="Ludwig W."/>
            <person name="Busse H.J."/>
            <person name="Ziemke-Kageler F."/>
            <person name="Lang E."/>
        </authorList>
    </citation>
    <scope>NUCLEOTIDE SEQUENCE [LARGE SCALE GENOMIC DNA]</scope>
    <source>
        <strain evidence="3 4">DSM 23061</strain>
    </source>
</reference>
<evidence type="ECO:0000259" key="2">
    <source>
        <dbReference type="Pfam" id="PF01878"/>
    </source>
</evidence>
<dbReference type="InterPro" id="IPR015947">
    <property type="entry name" value="PUA-like_sf"/>
</dbReference>
<evidence type="ECO:0000256" key="1">
    <source>
        <dbReference type="HAMAP-Rule" id="MF_00771"/>
    </source>
</evidence>
<dbReference type="Gene3D" id="3.10.590.10">
    <property type="entry name" value="ph1033 like domains"/>
    <property type="match status" value="1"/>
</dbReference>
<feature type="domain" description="EVE" evidence="2">
    <location>
        <begin position="4"/>
        <end position="138"/>
    </location>
</feature>
<organism evidence="3 4">
    <name type="scientific">Undibacterium parvum</name>
    <dbReference type="NCBI Taxonomy" id="401471"/>
    <lineage>
        <taxon>Bacteria</taxon>
        <taxon>Pseudomonadati</taxon>
        <taxon>Pseudomonadota</taxon>
        <taxon>Betaproteobacteria</taxon>
        <taxon>Burkholderiales</taxon>
        <taxon>Oxalobacteraceae</taxon>
        <taxon>Undibacterium</taxon>
    </lineage>
</organism>
<protein>
    <recommendedName>
        <fullName evidence="1">UPF0310 protein EJN92_15955</fullName>
    </recommendedName>
</protein>